<dbReference type="EMBL" id="CP036298">
    <property type="protein sequence ID" value="QDV25285.1"/>
    <property type="molecule type" value="Genomic_DNA"/>
</dbReference>
<reference evidence="2 3" key="1">
    <citation type="submission" date="2019-02" db="EMBL/GenBank/DDBJ databases">
        <title>Deep-cultivation of Planctomycetes and their phenomic and genomic characterization uncovers novel biology.</title>
        <authorList>
            <person name="Wiegand S."/>
            <person name="Jogler M."/>
            <person name="Boedeker C."/>
            <person name="Pinto D."/>
            <person name="Vollmers J."/>
            <person name="Rivas-Marin E."/>
            <person name="Kohn T."/>
            <person name="Peeters S.H."/>
            <person name="Heuer A."/>
            <person name="Rast P."/>
            <person name="Oberbeckmann S."/>
            <person name="Bunk B."/>
            <person name="Jeske O."/>
            <person name="Meyerdierks A."/>
            <person name="Storesund J.E."/>
            <person name="Kallscheuer N."/>
            <person name="Luecker S."/>
            <person name="Lage O.M."/>
            <person name="Pohl T."/>
            <person name="Merkel B.J."/>
            <person name="Hornburger P."/>
            <person name="Mueller R.-W."/>
            <person name="Bruemmer F."/>
            <person name="Labrenz M."/>
            <person name="Spormann A.M."/>
            <person name="Op den Camp H."/>
            <person name="Overmann J."/>
            <person name="Amann R."/>
            <person name="Jetten M.S.M."/>
            <person name="Mascher T."/>
            <person name="Medema M.H."/>
            <person name="Devos D.P."/>
            <person name="Kaster A.-K."/>
            <person name="Ovreas L."/>
            <person name="Rohde M."/>
            <person name="Galperin M.Y."/>
            <person name="Jogler C."/>
        </authorList>
    </citation>
    <scope>NUCLEOTIDE SEQUENCE [LARGE SCALE GENOMIC DNA]</scope>
    <source>
        <strain evidence="2 3">Q31a</strain>
    </source>
</reference>
<feature type="region of interest" description="Disordered" evidence="1">
    <location>
        <begin position="1"/>
        <end position="20"/>
    </location>
</feature>
<accession>A0A518G9L7</accession>
<name>A0A518G9L7_9BACT</name>
<keyword evidence="3" id="KW-1185">Reference proteome</keyword>
<dbReference type="Proteomes" id="UP000318017">
    <property type="component" value="Chromosome"/>
</dbReference>
<protein>
    <submittedName>
        <fullName evidence="2">Uncharacterized protein</fullName>
    </submittedName>
</protein>
<dbReference type="AlphaFoldDB" id="A0A518G9L7"/>
<organism evidence="2 3">
    <name type="scientific">Aureliella helgolandensis</name>
    <dbReference type="NCBI Taxonomy" id="2527968"/>
    <lineage>
        <taxon>Bacteria</taxon>
        <taxon>Pseudomonadati</taxon>
        <taxon>Planctomycetota</taxon>
        <taxon>Planctomycetia</taxon>
        <taxon>Pirellulales</taxon>
        <taxon>Pirellulaceae</taxon>
        <taxon>Aureliella</taxon>
    </lineage>
</organism>
<dbReference type="RefSeq" id="WP_145080139.1">
    <property type="nucleotide sequence ID" value="NZ_CP036298.1"/>
</dbReference>
<gene>
    <name evidence="2" type="ORF">Q31a_36090</name>
</gene>
<evidence type="ECO:0000313" key="2">
    <source>
        <dbReference type="EMBL" id="QDV25285.1"/>
    </source>
</evidence>
<sequence>MASHWVPAGNQRDAEASAGKPPYVLKPGQIMSGYVENGKHAKLCRKLQAAFALLLEAFEYADDANCDVWEFAIGTRSLQKLGLSEIDFRWLVRTGYVEHAREITLSGDNKRQFRPEGKSVICKRTCFVLTKDGISKARLVTGGQTLTAADDTDSIEGNGKANGKAVQELVPHWDEESHELRLDGKTVKRYKWQAVNQQLVLSSFQEEGWPARIDDPLPPQPEQDSKRRLSDTIKCLNRKQQNPLVRFRGDGTGEGVIWELANGDAEAKSQLA</sequence>
<evidence type="ECO:0000313" key="3">
    <source>
        <dbReference type="Proteomes" id="UP000318017"/>
    </source>
</evidence>
<evidence type="ECO:0000256" key="1">
    <source>
        <dbReference type="SAM" id="MobiDB-lite"/>
    </source>
</evidence>
<dbReference type="OrthoDB" id="289843at2"/>
<proteinExistence type="predicted"/>
<dbReference type="KEGG" id="ahel:Q31a_36090"/>